<dbReference type="InParanoid" id="A0A1Y2F1Q1"/>
<dbReference type="InterPro" id="IPR032675">
    <property type="entry name" value="LRR_dom_sf"/>
</dbReference>
<dbReference type="Proteomes" id="UP000193467">
    <property type="component" value="Unassembled WGS sequence"/>
</dbReference>
<evidence type="ECO:0000313" key="2">
    <source>
        <dbReference type="EMBL" id="ORY77637.1"/>
    </source>
</evidence>
<dbReference type="AlphaFoldDB" id="A0A1Y2F1Q1"/>
<feature type="compositionally biased region" description="Pro residues" evidence="1">
    <location>
        <begin position="254"/>
        <end position="265"/>
    </location>
</feature>
<sequence length="276" mass="30096">MNSIVNSWRNYWYKEPPPPPPPPSILTFPPLPPELILYILTLSLPHPTYSSLSTSPSPGSLTTRLHQLASLHPSFSSHFTRLSHAHIRLPTLDSAARFLRRCQREGWAERVRTLRIGPEEGEGRQWMGDGAVVGELLRVCKGVKELWVVGLAGLELEYLGEGKNLQTLYLTETRLTLTHHPSSPPSLLLPSLTHLHLRSTIFSGASLPLLLSPSTLPNLRTLDYLSVHQSLVGRDPAPPLLPGGVGGGGAAGGNPPPPPTPSPRPRPSRYQDAIAL</sequence>
<keyword evidence="3" id="KW-1185">Reference proteome</keyword>
<evidence type="ECO:0000256" key="1">
    <source>
        <dbReference type="SAM" id="MobiDB-lite"/>
    </source>
</evidence>
<evidence type="ECO:0000313" key="3">
    <source>
        <dbReference type="Proteomes" id="UP000193467"/>
    </source>
</evidence>
<feature type="region of interest" description="Disordered" evidence="1">
    <location>
        <begin position="236"/>
        <end position="276"/>
    </location>
</feature>
<accession>A0A1Y2F1Q1</accession>
<name>A0A1Y2F1Q1_9BASI</name>
<dbReference type="SUPFAM" id="SSF52058">
    <property type="entry name" value="L domain-like"/>
    <property type="match status" value="1"/>
</dbReference>
<comment type="caution">
    <text evidence="2">The sequence shown here is derived from an EMBL/GenBank/DDBJ whole genome shotgun (WGS) entry which is preliminary data.</text>
</comment>
<dbReference type="Gene3D" id="3.80.10.10">
    <property type="entry name" value="Ribonuclease Inhibitor"/>
    <property type="match status" value="1"/>
</dbReference>
<gene>
    <name evidence="2" type="ORF">BCR35DRAFT_353144</name>
</gene>
<protein>
    <submittedName>
        <fullName evidence="2">Uncharacterized protein</fullName>
    </submittedName>
</protein>
<proteinExistence type="predicted"/>
<reference evidence="2 3" key="1">
    <citation type="submission" date="2016-07" db="EMBL/GenBank/DDBJ databases">
        <title>Pervasive Adenine N6-methylation of Active Genes in Fungi.</title>
        <authorList>
            <consortium name="DOE Joint Genome Institute"/>
            <person name="Mondo S.J."/>
            <person name="Dannebaum R.O."/>
            <person name="Kuo R.C."/>
            <person name="Labutti K."/>
            <person name="Haridas S."/>
            <person name="Kuo A."/>
            <person name="Salamov A."/>
            <person name="Ahrendt S.R."/>
            <person name="Lipzen A."/>
            <person name="Sullivan W."/>
            <person name="Andreopoulos W.B."/>
            <person name="Clum A."/>
            <person name="Lindquist E."/>
            <person name="Daum C."/>
            <person name="Ramamoorthy G.K."/>
            <person name="Gryganskyi A."/>
            <person name="Culley D."/>
            <person name="Magnuson J.K."/>
            <person name="James T.Y."/>
            <person name="O'Malley M.A."/>
            <person name="Stajich J.E."/>
            <person name="Spatafora J.W."/>
            <person name="Visel A."/>
            <person name="Grigoriev I.V."/>
        </authorList>
    </citation>
    <scope>NUCLEOTIDE SEQUENCE [LARGE SCALE GENOMIC DNA]</scope>
    <source>
        <strain evidence="2 3">62-1032</strain>
    </source>
</reference>
<organism evidence="2 3">
    <name type="scientific">Leucosporidium creatinivorum</name>
    <dbReference type="NCBI Taxonomy" id="106004"/>
    <lineage>
        <taxon>Eukaryota</taxon>
        <taxon>Fungi</taxon>
        <taxon>Dikarya</taxon>
        <taxon>Basidiomycota</taxon>
        <taxon>Pucciniomycotina</taxon>
        <taxon>Microbotryomycetes</taxon>
        <taxon>Leucosporidiales</taxon>
        <taxon>Leucosporidium</taxon>
    </lineage>
</organism>
<feature type="compositionally biased region" description="Gly residues" evidence="1">
    <location>
        <begin position="243"/>
        <end position="252"/>
    </location>
</feature>
<dbReference type="EMBL" id="MCGR01000031">
    <property type="protein sequence ID" value="ORY77637.1"/>
    <property type="molecule type" value="Genomic_DNA"/>
</dbReference>